<feature type="compositionally biased region" description="Pro residues" evidence="6">
    <location>
        <begin position="733"/>
        <end position="754"/>
    </location>
</feature>
<dbReference type="Pfam" id="PF00028">
    <property type="entry name" value="Cadherin"/>
    <property type="match status" value="2"/>
</dbReference>
<protein>
    <submittedName>
        <fullName evidence="11">Cadherin-related family member 5 isoform X1</fullName>
    </submittedName>
</protein>
<dbReference type="InterPro" id="IPR015919">
    <property type="entry name" value="Cadherin-like_sf"/>
</dbReference>
<dbReference type="GO" id="GO:0007156">
    <property type="term" value="P:homophilic cell adhesion via plasma membrane adhesion molecules"/>
    <property type="evidence" value="ECO:0007669"/>
    <property type="project" value="InterPro"/>
</dbReference>
<feature type="domain" description="Cadherin" evidence="9">
    <location>
        <begin position="258"/>
        <end position="366"/>
    </location>
</feature>
<name>A0A2I4ATU7_AUSLI</name>
<dbReference type="SMART" id="SM00112">
    <property type="entry name" value="CA"/>
    <property type="match status" value="4"/>
</dbReference>
<reference evidence="11" key="1">
    <citation type="submission" date="2025-08" db="UniProtKB">
        <authorList>
            <consortium name="RefSeq"/>
        </authorList>
    </citation>
    <scope>IDENTIFICATION</scope>
    <source>
        <strain evidence="11">Quisiro</strain>
        <tissue evidence="11">Liver</tissue>
    </source>
</reference>
<evidence type="ECO:0000259" key="9">
    <source>
        <dbReference type="PROSITE" id="PS50268"/>
    </source>
</evidence>
<dbReference type="InterPro" id="IPR039808">
    <property type="entry name" value="Cadherin"/>
</dbReference>
<feature type="transmembrane region" description="Helical" evidence="7">
    <location>
        <begin position="489"/>
        <end position="510"/>
    </location>
</feature>
<keyword evidence="3 5" id="KW-0106">Calcium</keyword>
<dbReference type="GO" id="GO:0045296">
    <property type="term" value="F:cadherin binding"/>
    <property type="evidence" value="ECO:0007669"/>
    <property type="project" value="TreeGrafter"/>
</dbReference>
<proteinExistence type="predicted"/>
<feature type="compositionally biased region" description="Polar residues" evidence="6">
    <location>
        <begin position="666"/>
        <end position="678"/>
    </location>
</feature>
<keyword evidence="2" id="KW-0677">Repeat</keyword>
<dbReference type="KEGG" id="alim:106514287"/>
<dbReference type="CDD" id="cd11304">
    <property type="entry name" value="Cadherin_repeat"/>
    <property type="match status" value="2"/>
</dbReference>
<evidence type="ECO:0000256" key="8">
    <source>
        <dbReference type="SAM" id="SignalP"/>
    </source>
</evidence>
<keyword evidence="10" id="KW-1185">Reference proteome</keyword>
<evidence type="ECO:0000256" key="3">
    <source>
        <dbReference type="ARBA" id="ARBA00022837"/>
    </source>
</evidence>
<dbReference type="Gene3D" id="2.60.40.60">
    <property type="entry name" value="Cadherins"/>
    <property type="match status" value="3"/>
</dbReference>
<dbReference type="InterPro" id="IPR002126">
    <property type="entry name" value="Cadherin-like_dom"/>
</dbReference>
<dbReference type="OrthoDB" id="8958491at2759"/>
<keyword evidence="7" id="KW-1133">Transmembrane helix</keyword>
<sequence>MAPSELISQALFCSLLLLLRLHTAAGMSGWSGCLEGQDVLARVKENSPPGEVVAELVADTAEPNGLRWSLFGKDAEWFYLDEKHIRLNSSAEKILDRETLGPILMAELSCQEENLFQSYYRILVEILNENDNLPTFAENMVRTFTLSEMTPVNTVAFTVQAKDADDDTIIYSIDQASPDAEYFRIDLPNSGEVILSKPLDYETKTLLTVTIYAAEMNTAEHFNTSTTITISVLDGDDQNPEFQPCILLFQNETSRICTSPMYTVNVTEGEEGVVLDFSPGPIHAEDEDRGLSSSVSYVILSGNKDGHFSMDRKTGDVKLIKGVTDRLVTPMLKLQVMAYQDNDPRKYSVATALVRVLAVNRFSPKFNLAEYHGFVTTGMSQASLVNTYGSIALVLNVQDQDFNQGFNPMIYFSFSDASRHTDLYEVTQGGLLIARTNHLKPKQKHILEVIAVDQESGETAFATVVVEVLPEGQLIPLGERLTGCTVGKALFLSLVFMAVLGGFLSMLMWLRKRKKGMRDPLERGCVAQGKHPNVNLQWFQMVSHRTAMPQMEEIPYKNEECGTCNPSFSFPDTSDIYPTPNIPVSQEPTQPREAAASDSHLVPAESVCSPVILNNTSTPTKTYSSSPIVPQAQEELSPVSLTHDGAPPTGNPGSPSEMTPDACELQSDTSFGPSTSDKTGVAPLTDPDLETINFDNADESLPSPFSPFSTACSQMASEETEEPVLKSYVKTPPYSPLPPSPLPDTTGTPPPTPDQGPLKATLVHIDTSPTDSPPETPRQRAETLNAEANQPSTCLDHSDPSESEAGTGDNESPPQDSGPLVESGTNQGSSRVGEENMCPGEEDADKNSEGELDSDEEELLRIIARCNPIFITFRK</sequence>
<dbReference type="PROSITE" id="PS50268">
    <property type="entry name" value="CADHERIN_2"/>
    <property type="match status" value="3"/>
</dbReference>
<dbReference type="PANTHER" id="PTHR24027:SF431">
    <property type="entry name" value="CADHERIN-RELATED FAMILY MEMBER 5-LIKE ISOFORM X1"/>
    <property type="match status" value="1"/>
</dbReference>
<dbReference type="InParanoid" id="A0A2I4ATU7"/>
<dbReference type="PANTHER" id="PTHR24027">
    <property type="entry name" value="CADHERIN-23"/>
    <property type="match status" value="1"/>
</dbReference>
<gene>
    <name evidence="11" type="primary">LOC106514287</name>
</gene>
<evidence type="ECO:0000256" key="6">
    <source>
        <dbReference type="SAM" id="MobiDB-lite"/>
    </source>
</evidence>
<feature type="chain" id="PRO_5014175616" evidence="8">
    <location>
        <begin position="27"/>
        <end position="875"/>
    </location>
</feature>
<dbReference type="PRINTS" id="PR00205">
    <property type="entry name" value="CADHERIN"/>
</dbReference>
<evidence type="ECO:0000313" key="11">
    <source>
        <dbReference type="RefSeq" id="XP_013858922.1"/>
    </source>
</evidence>
<feature type="compositionally biased region" description="Polar residues" evidence="6">
    <location>
        <begin position="786"/>
        <end position="795"/>
    </location>
</feature>
<dbReference type="Proteomes" id="UP000192220">
    <property type="component" value="Unplaced"/>
</dbReference>
<keyword evidence="7" id="KW-0812">Transmembrane</keyword>
<keyword evidence="8" id="KW-0732">Signal</keyword>
<evidence type="ECO:0000256" key="2">
    <source>
        <dbReference type="ARBA" id="ARBA00022737"/>
    </source>
</evidence>
<evidence type="ECO:0000256" key="1">
    <source>
        <dbReference type="ARBA" id="ARBA00004370"/>
    </source>
</evidence>
<accession>A0A2I4ATU7</accession>
<feature type="compositionally biased region" description="Acidic residues" evidence="6">
    <location>
        <begin position="840"/>
        <end position="855"/>
    </location>
</feature>
<comment type="subcellular location">
    <subcellularLocation>
        <location evidence="1">Membrane</location>
    </subcellularLocation>
</comment>
<feature type="domain" description="Cadherin" evidence="9">
    <location>
        <begin position="35"/>
        <end position="136"/>
    </location>
</feature>
<feature type="region of interest" description="Disordered" evidence="6">
    <location>
        <begin position="575"/>
        <end position="598"/>
    </location>
</feature>
<feature type="region of interest" description="Disordered" evidence="6">
    <location>
        <begin position="639"/>
        <end position="855"/>
    </location>
</feature>
<keyword evidence="4 7" id="KW-0472">Membrane</keyword>
<dbReference type="SUPFAM" id="SSF49313">
    <property type="entry name" value="Cadherin-like"/>
    <property type="match status" value="3"/>
</dbReference>
<evidence type="ECO:0000256" key="7">
    <source>
        <dbReference type="SAM" id="Phobius"/>
    </source>
</evidence>
<dbReference type="GO" id="GO:0016477">
    <property type="term" value="P:cell migration"/>
    <property type="evidence" value="ECO:0007669"/>
    <property type="project" value="TreeGrafter"/>
</dbReference>
<feature type="signal peptide" evidence="8">
    <location>
        <begin position="1"/>
        <end position="26"/>
    </location>
</feature>
<dbReference type="GO" id="GO:0008013">
    <property type="term" value="F:beta-catenin binding"/>
    <property type="evidence" value="ECO:0007669"/>
    <property type="project" value="TreeGrafter"/>
</dbReference>
<dbReference type="GO" id="GO:0016342">
    <property type="term" value="C:catenin complex"/>
    <property type="evidence" value="ECO:0007669"/>
    <property type="project" value="TreeGrafter"/>
</dbReference>
<feature type="compositionally biased region" description="Polar residues" evidence="6">
    <location>
        <begin position="706"/>
        <end position="717"/>
    </location>
</feature>
<evidence type="ECO:0000256" key="5">
    <source>
        <dbReference type="PROSITE-ProRule" id="PRU00043"/>
    </source>
</evidence>
<dbReference type="GeneID" id="106514287"/>
<organism evidence="10 11">
    <name type="scientific">Austrofundulus limnaeus</name>
    <name type="common">Annual killifish</name>
    <dbReference type="NCBI Taxonomy" id="52670"/>
    <lineage>
        <taxon>Eukaryota</taxon>
        <taxon>Metazoa</taxon>
        <taxon>Chordata</taxon>
        <taxon>Craniata</taxon>
        <taxon>Vertebrata</taxon>
        <taxon>Euteleostomi</taxon>
        <taxon>Actinopterygii</taxon>
        <taxon>Neopterygii</taxon>
        <taxon>Teleostei</taxon>
        <taxon>Neoteleostei</taxon>
        <taxon>Acanthomorphata</taxon>
        <taxon>Ovalentaria</taxon>
        <taxon>Atherinomorphae</taxon>
        <taxon>Cyprinodontiformes</taxon>
        <taxon>Rivulidae</taxon>
        <taxon>Austrofundulus</taxon>
    </lineage>
</organism>
<feature type="domain" description="Cadherin" evidence="9">
    <location>
        <begin position="138"/>
        <end position="242"/>
    </location>
</feature>
<dbReference type="GO" id="GO:0005509">
    <property type="term" value="F:calcium ion binding"/>
    <property type="evidence" value="ECO:0007669"/>
    <property type="project" value="UniProtKB-UniRule"/>
</dbReference>
<evidence type="ECO:0000256" key="4">
    <source>
        <dbReference type="ARBA" id="ARBA00023136"/>
    </source>
</evidence>
<dbReference type="RefSeq" id="XP_013858922.1">
    <property type="nucleotide sequence ID" value="XM_014003468.1"/>
</dbReference>
<evidence type="ECO:0000313" key="10">
    <source>
        <dbReference type="Proteomes" id="UP000192220"/>
    </source>
</evidence>
<dbReference type="AlphaFoldDB" id="A0A2I4ATU7"/>